<gene>
    <name evidence="2" type="ORF">H4Q32_017772</name>
</gene>
<dbReference type="SUPFAM" id="SSF53098">
    <property type="entry name" value="Ribonuclease H-like"/>
    <property type="match status" value="1"/>
</dbReference>
<accession>A0ABQ8LXL3</accession>
<dbReference type="PANTHER" id="PTHR45913">
    <property type="entry name" value="EPM2A-INTERACTING PROTEIN 1"/>
    <property type="match status" value="1"/>
</dbReference>
<dbReference type="PANTHER" id="PTHR45913:SF21">
    <property type="entry name" value="DUF4371 DOMAIN-CONTAINING PROTEIN"/>
    <property type="match status" value="1"/>
</dbReference>
<protein>
    <submittedName>
        <fullName evidence="2">General transcription factor II-I repeat domain-containing protein 2</fullName>
    </submittedName>
</protein>
<dbReference type="InterPro" id="IPR012337">
    <property type="entry name" value="RNaseH-like_sf"/>
</dbReference>
<reference evidence="2 3" key="1">
    <citation type="submission" date="2022-01" db="EMBL/GenBank/DDBJ databases">
        <title>A high-quality chromosome-level genome assembly of rohu carp, Labeo rohita.</title>
        <authorList>
            <person name="Arick M.A. II"/>
            <person name="Hsu C.-Y."/>
            <person name="Magbanua Z."/>
            <person name="Pechanova O."/>
            <person name="Grover C."/>
            <person name="Miller E."/>
            <person name="Thrash A."/>
            <person name="Ezzel L."/>
            <person name="Alam S."/>
            <person name="Benzie J."/>
            <person name="Hamilton M."/>
            <person name="Karsi A."/>
            <person name="Lawrence M.L."/>
            <person name="Peterson D.G."/>
        </authorList>
    </citation>
    <scope>NUCLEOTIDE SEQUENCE [LARGE SCALE GENOMIC DNA]</scope>
    <source>
        <strain evidence="3">BAU-BD-2019</strain>
        <tissue evidence="2">Blood</tissue>
    </source>
</reference>
<proteinExistence type="predicted"/>
<dbReference type="EMBL" id="JACTAM010000016">
    <property type="protein sequence ID" value="KAI2655383.1"/>
    <property type="molecule type" value="Genomic_DNA"/>
</dbReference>
<name>A0ABQ8LXL3_LABRO</name>
<evidence type="ECO:0000313" key="2">
    <source>
        <dbReference type="EMBL" id="KAI2655383.1"/>
    </source>
</evidence>
<keyword evidence="3" id="KW-1185">Reference proteome</keyword>
<dbReference type="InterPro" id="IPR008906">
    <property type="entry name" value="HATC_C_dom"/>
</dbReference>
<feature type="domain" description="HAT C-terminal dimerisation" evidence="1">
    <location>
        <begin position="578"/>
        <end position="634"/>
    </location>
</feature>
<dbReference type="Pfam" id="PF05699">
    <property type="entry name" value="Dimer_Tnp_hAT"/>
    <property type="match status" value="1"/>
</dbReference>
<dbReference type="Proteomes" id="UP000830375">
    <property type="component" value="Unassembled WGS sequence"/>
</dbReference>
<evidence type="ECO:0000259" key="1">
    <source>
        <dbReference type="Pfam" id="PF05699"/>
    </source>
</evidence>
<organism evidence="2 3">
    <name type="scientific">Labeo rohita</name>
    <name type="common">Indian major carp</name>
    <name type="synonym">Cyprinus rohita</name>
    <dbReference type="NCBI Taxonomy" id="84645"/>
    <lineage>
        <taxon>Eukaryota</taxon>
        <taxon>Metazoa</taxon>
        <taxon>Chordata</taxon>
        <taxon>Craniata</taxon>
        <taxon>Vertebrata</taxon>
        <taxon>Euteleostomi</taxon>
        <taxon>Actinopterygii</taxon>
        <taxon>Neopterygii</taxon>
        <taxon>Teleostei</taxon>
        <taxon>Ostariophysi</taxon>
        <taxon>Cypriniformes</taxon>
        <taxon>Cyprinidae</taxon>
        <taxon>Labeoninae</taxon>
        <taxon>Labeonini</taxon>
        <taxon>Labeo</taxon>
    </lineage>
</organism>
<evidence type="ECO:0000313" key="3">
    <source>
        <dbReference type="Proteomes" id="UP000830375"/>
    </source>
</evidence>
<sequence>MTSAVTDNQLSSLVLSFTPASWKLNAKRNIVCRAESRVEVWSWVHVLYLPRSSSTWTRRDTPWVIRSLEEGQCICLICQSVIAIPKKGNVERHFRTVHKNYDTDFPPKSKLRKRRVKELKSQLSGQQSFFSQLTSKAKAATEASFRVSHLIVKNKKSFQDGEMVKEAFVEAADSLFRDFKNKPEILSSIKALQLSRSTVTRRSEAMAEDLTQQLWKDITDCECFSLQLDESTDVSDTAQLCIFIRMVFNDMTAKEELLTVLPMKEHTRGEDIFQSFKNYMEKTRLPVCKLVSITTDGAPAMVGRSNGFIAKCREDDAFPDFLNYHCIIHQQALCAKMLNMKEIMDVATKIACSIRARSLQRRLFRAHLENADCDHSELLLHTDVRWLSRGKFLQRFRELCPEIKEFLRVAKHAEYSQLNDNLWLLDLAFLTDLTNMLNDLNLELQGKDKTVTNMISSVNAFKRKMQHFSSKLQRHDLANFQNLASELEMQGKSCVQLDNARYKEQIDNCLSEFDKRFQDFALLEPIATFMCYPFQEDAEVVSLALKIATLFHLNSSGVEDEILTLQADIQLKSRAHGQFWNLLTEEKYPNMRKCATSLTALFGSTYLCESAFSHMKIIKSKYRSTMTDDHLEVCLRLAISSYCPDYASLADSIQCKSSE</sequence>
<comment type="caution">
    <text evidence="2">The sequence shown here is derived from an EMBL/GenBank/DDBJ whole genome shotgun (WGS) entry which is preliminary data.</text>
</comment>